<dbReference type="PRINTS" id="PR01506">
    <property type="entry name" value="TATBPROTEIN"/>
</dbReference>
<evidence type="ECO:0000256" key="2">
    <source>
        <dbReference type="ARBA" id="ARBA00022448"/>
    </source>
</evidence>
<evidence type="ECO:0000256" key="4">
    <source>
        <dbReference type="ARBA" id="ARBA00022692"/>
    </source>
</evidence>
<evidence type="ECO:0000313" key="12">
    <source>
        <dbReference type="Proteomes" id="UP001320119"/>
    </source>
</evidence>
<reference evidence="11 12" key="1">
    <citation type="journal article" date="2022" name="IScience">
        <title>An ultrasensitive nanofiber-based assay for enzymatic hydrolysis and deep-sea microbial degradation of cellulose.</title>
        <authorList>
            <person name="Tsudome M."/>
            <person name="Tachioka M."/>
            <person name="Miyazaki M."/>
            <person name="Uchimura K."/>
            <person name="Tsuda M."/>
            <person name="Takaki Y."/>
            <person name="Deguchi S."/>
        </authorList>
    </citation>
    <scope>NUCLEOTIDE SEQUENCE [LARGE SCALE GENOMIC DNA]</scope>
    <source>
        <strain evidence="11 12">GE09</strain>
    </source>
</reference>
<keyword evidence="5 9" id="KW-0653">Protein transport</keyword>
<comment type="subcellular location">
    <subcellularLocation>
        <location evidence="9">Cell membrane</location>
        <topology evidence="9">Single-pass membrane protein</topology>
    </subcellularLocation>
    <subcellularLocation>
        <location evidence="1">Membrane</location>
        <topology evidence="1">Single-pass membrane protein</topology>
    </subcellularLocation>
</comment>
<keyword evidence="12" id="KW-1185">Reference proteome</keyword>
<dbReference type="EMBL" id="AP023086">
    <property type="protein sequence ID" value="BCD97555.1"/>
    <property type="molecule type" value="Genomic_DNA"/>
</dbReference>
<keyword evidence="4 9" id="KW-0812">Transmembrane</keyword>
<protein>
    <recommendedName>
        <fullName evidence="9">Sec-independent protein translocase protein TatB</fullName>
    </recommendedName>
</protein>
<evidence type="ECO:0000256" key="1">
    <source>
        <dbReference type="ARBA" id="ARBA00004167"/>
    </source>
</evidence>
<evidence type="ECO:0000256" key="3">
    <source>
        <dbReference type="ARBA" id="ARBA00022475"/>
    </source>
</evidence>
<evidence type="ECO:0000313" key="11">
    <source>
        <dbReference type="EMBL" id="BCD97555.1"/>
    </source>
</evidence>
<keyword evidence="2 9" id="KW-0813">Transport</keyword>
<dbReference type="InterPro" id="IPR018448">
    <property type="entry name" value="TatB"/>
</dbReference>
<dbReference type="Pfam" id="PF02416">
    <property type="entry name" value="TatA_B_E"/>
    <property type="match status" value="1"/>
</dbReference>
<evidence type="ECO:0000256" key="10">
    <source>
        <dbReference type="SAM" id="MobiDB-lite"/>
    </source>
</evidence>
<dbReference type="HAMAP" id="MF_00237">
    <property type="entry name" value="TatB"/>
    <property type="match status" value="1"/>
</dbReference>
<dbReference type="PANTHER" id="PTHR33162">
    <property type="entry name" value="SEC-INDEPENDENT PROTEIN TRANSLOCASE PROTEIN TATA, CHLOROPLASTIC"/>
    <property type="match status" value="1"/>
</dbReference>
<dbReference type="Proteomes" id="UP001320119">
    <property type="component" value="Chromosome"/>
</dbReference>
<comment type="subunit">
    <text evidence="9">The Tat system comprises two distinct complexes: a TatABC complex, containing multiple copies of TatA, TatB and TatC subunits, and a separate TatA complex, containing only TatA subunits. Substrates initially bind to the TatABC complex, which probably triggers association of the separate TatA complex to form the active translocon.</text>
</comment>
<dbReference type="KEGG" id="marq:MARGE09_P1756"/>
<feature type="region of interest" description="Disordered" evidence="10">
    <location>
        <begin position="81"/>
        <end position="179"/>
    </location>
</feature>
<evidence type="ECO:0000256" key="7">
    <source>
        <dbReference type="ARBA" id="ARBA00023010"/>
    </source>
</evidence>
<evidence type="ECO:0000256" key="8">
    <source>
        <dbReference type="ARBA" id="ARBA00023136"/>
    </source>
</evidence>
<dbReference type="GO" id="GO:0043953">
    <property type="term" value="P:protein transport by the Tat complex"/>
    <property type="evidence" value="ECO:0007669"/>
    <property type="project" value="UniProtKB-UniRule"/>
</dbReference>
<comment type="function">
    <text evidence="9">Part of the twin-arginine translocation (Tat) system that transports large folded proteins containing a characteristic twin-arginine motif in their signal peptide across membranes. Together with TatC, TatB is part of a receptor directly interacting with Tat signal peptides. TatB may form an oligomeric binding site that transiently accommodates folded Tat precursor proteins before their translocation.</text>
</comment>
<accession>A0AAN1WH79</accession>
<dbReference type="InterPro" id="IPR003369">
    <property type="entry name" value="TatA/B/E"/>
</dbReference>
<name>A0AAN1WH79_9GAMM</name>
<keyword evidence="7 9" id="KW-0811">Translocation</keyword>
<comment type="similarity">
    <text evidence="9">Belongs to the TatB family.</text>
</comment>
<proteinExistence type="inferred from homology"/>
<dbReference type="GO" id="GO:0033281">
    <property type="term" value="C:TAT protein transport complex"/>
    <property type="evidence" value="ECO:0007669"/>
    <property type="project" value="UniProtKB-UniRule"/>
</dbReference>
<dbReference type="AlphaFoldDB" id="A0AAN1WH79"/>
<evidence type="ECO:0000256" key="5">
    <source>
        <dbReference type="ARBA" id="ARBA00022927"/>
    </source>
</evidence>
<evidence type="ECO:0000256" key="6">
    <source>
        <dbReference type="ARBA" id="ARBA00022989"/>
    </source>
</evidence>
<sequence length="179" mass="20188">MFDIGLFELLVVGGVGLVVIGPDKLPGAIRTGALWIGRIKRSIGDTRREIEQHIGADEIRRELRNEEIMASLEKLREARTQLEQDIKSHTSGEALEHKSFDEDYDRSQENHHPENSTHDDNPHAHDDNTHNEEIHHEQHEIESPKAPLTSNQRTDDADGVLIESEDDQTKEAGTPPSKT</sequence>
<dbReference type="GO" id="GO:0008320">
    <property type="term" value="F:protein transmembrane transporter activity"/>
    <property type="evidence" value="ECO:0007669"/>
    <property type="project" value="UniProtKB-UniRule"/>
</dbReference>
<keyword evidence="8 9" id="KW-0472">Membrane</keyword>
<gene>
    <name evidence="9" type="primary">tatB</name>
    <name evidence="11" type="ORF">MARGE09_P1756</name>
</gene>
<organism evidence="11 12">
    <name type="scientific">Marinagarivorans cellulosilyticus</name>
    <dbReference type="NCBI Taxonomy" id="2721545"/>
    <lineage>
        <taxon>Bacteria</taxon>
        <taxon>Pseudomonadati</taxon>
        <taxon>Pseudomonadota</taxon>
        <taxon>Gammaproteobacteria</taxon>
        <taxon>Cellvibrionales</taxon>
        <taxon>Cellvibrionaceae</taxon>
        <taxon>Marinagarivorans</taxon>
    </lineage>
</organism>
<keyword evidence="6 9" id="KW-1133">Transmembrane helix</keyword>
<dbReference type="NCBIfam" id="TIGR01410">
    <property type="entry name" value="tatB"/>
    <property type="match status" value="1"/>
</dbReference>
<evidence type="ECO:0000256" key="9">
    <source>
        <dbReference type="HAMAP-Rule" id="MF_00237"/>
    </source>
</evidence>
<dbReference type="PANTHER" id="PTHR33162:SF1">
    <property type="entry name" value="SEC-INDEPENDENT PROTEIN TRANSLOCASE PROTEIN TATA, CHLOROPLASTIC"/>
    <property type="match status" value="1"/>
</dbReference>
<dbReference type="RefSeq" id="WP_236987021.1">
    <property type="nucleotide sequence ID" value="NZ_AP023086.1"/>
</dbReference>
<keyword evidence="3 9" id="KW-1003">Cell membrane</keyword>
<dbReference type="Gene3D" id="1.20.5.3310">
    <property type="match status" value="1"/>
</dbReference>
<feature type="compositionally biased region" description="Basic and acidic residues" evidence="10">
    <location>
        <begin position="81"/>
        <end position="143"/>
    </location>
</feature>